<dbReference type="Proteomes" id="UP001576784">
    <property type="component" value="Unassembled WGS sequence"/>
</dbReference>
<proteinExistence type="predicted"/>
<reference evidence="2 3" key="1">
    <citation type="submission" date="2024-09" db="EMBL/GenBank/DDBJ databases">
        <title>Floridaenema gen nov. (Aerosakkonemataceae, Aerosakkonematales ord. nov., Cyanobacteria) from benthic tropical and subtropical fresh waters, with the description of four new species.</title>
        <authorList>
            <person name="Moretto J.A."/>
            <person name="Berthold D.E."/>
            <person name="Lefler F.W."/>
            <person name="Huang I.-S."/>
            <person name="Laughinghouse H. IV."/>
        </authorList>
    </citation>
    <scope>NUCLEOTIDE SEQUENCE [LARGE SCALE GENOMIC DNA]</scope>
    <source>
        <strain evidence="2 3">BLCC-F50</strain>
    </source>
</reference>
<dbReference type="EMBL" id="JBHFNR010000131">
    <property type="protein sequence ID" value="MFB2894809.1"/>
    <property type="molecule type" value="Genomic_DNA"/>
</dbReference>
<evidence type="ECO:0000313" key="3">
    <source>
        <dbReference type="Proteomes" id="UP001576784"/>
    </source>
</evidence>
<dbReference type="Pfam" id="PF19266">
    <property type="entry name" value="CIS_tube"/>
    <property type="match status" value="1"/>
</dbReference>
<sequence>MTTFPGSPKSFKGAIVAMDLATNQLVSTIAFQYNPDTIGRTLNPQMSNQAGAKAEALYIKGAPSETIKLDIELDATDELEKGDKTAIELGIYPQLSALEILVYPESNQIAFNMSQAKNGTIAIVMPEAPLTLLIWGNKRVLPVQLTDYNINEEAYDVNLNPIRAKVSLSLRVLNYSDLPWDRGAKLFLAHHKGKERMAKKGRTISLSAVTSVNSNRFF</sequence>
<organism evidence="2 3">
    <name type="scientific">Floridaenema flaviceps BLCC-F50</name>
    <dbReference type="NCBI Taxonomy" id="3153642"/>
    <lineage>
        <taxon>Bacteria</taxon>
        <taxon>Bacillati</taxon>
        <taxon>Cyanobacteriota</taxon>
        <taxon>Cyanophyceae</taxon>
        <taxon>Oscillatoriophycideae</taxon>
        <taxon>Aerosakkonematales</taxon>
        <taxon>Aerosakkonemataceae</taxon>
        <taxon>Floridanema</taxon>
        <taxon>Floridanema flaviceps</taxon>
    </lineage>
</organism>
<accession>A0ABV4XSY8</accession>
<keyword evidence="3" id="KW-1185">Reference proteome</keyword>
<gene>
    <name evidence="2" type="ORF">ACE1CI_18010</name>
</gene>
<evidence type="ECO:0000313" key="2">
    <source>
        <dbReference type="EMBL" id="MFB2894809.1"/>
    </source>
</evidence>
<comment type="caution">
    <text evidence="2">The sequence shown here is derived from an EMBL/GenBank/DDBJ whole genome shotgun (WGS) entry which is preliminary data.</text>
</comment>
<name>A0ABV4XSY8_9CYAN</name>
<dbReference type="InterPro" id="IPR045361">
    <property type="entry name" value="CIS_tube_prot_N"/>
</dbReference>
<protein>
    <recommendedName>
        <fullName evidence="1">Contractile injection system tube protein N-terminal domain-containing protein</fullName>
    </recommendedName>
</protein>
<feature type="domain" description="Contractile injection system tube protein N-terminal" evidence="1">
    <location>
        <begin position="22"/>
        <end position="171"/>
    </location>
</feature>
<evidence type="ECO:0000259" key="1">
    <source>
        <dbReference type="Pfam" id="PF19266"/>
    </source>
</evidence>